<gene>
    <name evidence="1" type="ordered locus">SRU_1219</name>
</gene>
<evidence type="ECO:0000313" key="1">
    <source>
        <dbReference type="EMBL" id="ABC43808.1"/>
    </source>
</evidence>
<dbReference type="PANTHER" id="PTHR34352">
    <property type="entry name" value="PROTEIN YHFA"/>
    <property type="match status" value="1"/>
</dbReference>
<dbReference type="EnsemblBacteria" id="ABC43808">
    <property type="protein sequence ID" value="ABC43808"/>
    <property type="gene ID" value="SRU_1219"/>
</dbReference>
<dbReference type="InterPro" id="IPR015946">
    <property type="entry name" value="KH_dom-like_a/b"/>
</dbReference>
<dbReference type="OrthoDB" id="9804010at2"/>
<dbReference type="eggNOG" id="COG1765">
    <property type="taxonomic scope" value="Bacteria"/>
</dbReference>
<dbReference type="STRING" id="309807.SRU_1219"/>
<dbReference type="InterPro" id="IPR003718">
    <property type="entry name" value="OsmC/Ohr_fam"/>
</dbReference>
<dbReference type="Gene3D" id="3.30.300.20">
    <property type="match status" value="1"/>
</dbReference>
<proteinExistence type="predicted"/>
<dbReference type="AlphaFoldDB" id="Q2S387"/>
<dbReference type="HOGENOM" id="CLU_114057_1_1_10"/>
<dbReference type="SUPFAM" id="SSF82784">
    <property type="entry name" value="OsmC-like"/>
    <property type="match status" value="1"/>
</dbReference>
<dbReference type="Pfam" id="PF02566">
    <property type="entry name" value="OsmC"/>
    <property type="match status" value="1"/>
</dbReference>
<dbReference type="PATRIC" id="fig|309807.25.peg.1267"/>
<dbReference type="InterPro" id="IPR036102">
    <property type="entry name" value="OsmC/Ohrsf"/>
</dbReference>
<sequence>MRMHLSIEQINDAVQFRGTNGDHDVTIASTGDQEGLSPMEMAALSVVGCSSIDLLTILEKQKQTVDDFHAEIDGTRAEEPPRVFTDLHLHYRLDGDVAPDKVRRAINLSLDKYCSVSNMVDQTATITFAFTVNGEQYEQDEQSPVGD</sequence>
<dbReference type="KEGG" id="sru:SRU_1219"/>
<organism evidence="1 2">
    <name type="scientific">Salinibacter ruber (strain DSM 13855 / M31)</name>
    <dbReference type="NCBI Taxonomy" id="309807"/>
    <lineage>
        <taxon>Bacteria</taxon>
        <taxon>Pseudomonadati</taxon>
        <taxon>Rhodothermota</taxon>
        <taxon>Rhodothermia</taxon>
        <taxon>Rhodothermales</taxon>
        <taxon>Salinibacteraceae</taxon>
        <taxon>Salinibacter</taxon>
    </lineage>
</organism>
<dbReference type="EMBL" id="CP000159">
    <property type="protein sequence ID" value="ABC43808.1"/>
    <property type="molecule type" value="Genomic_DNA"/>
</dbReference>
<keyword evidence="2" id="KW-1185">Reference proteome</keyword>
<evidence type="ECO:0000313" key="2">
    <source>
        <dbReference type="Proteomes" id="UP000008674"/>
    </source>
</evidence>
<dbReference type="Proteomes" id="UP000008674">
    <property type="component" value="Chromosome"/>
</dbReference>
<name>Q2S387_SALRD</name>
<dbReference type="PANTHER" id="PTHR34352:SF1">
    <property type="entry name" value="PROTEIN YHFA"/>
    <property type="match status" value="1"/>
</dbReference>
<accession>Q2S387</accession>
<reference evidence="1 2" key="1">
    <citation type="journal article" date="2005" name="Proc. Natl. Acad. Sci. U.S.A.">
        <title>The genome of Salinibacter ruber: convergence and gene exchange among hyperhalophilic bacteria and archaea.</title>
        <authorList>
            <person name="Mongodin E.F."/>
            <person name="Nelson K.E."/>
            <person name="Daugherty S."/>
            <person name="Deboy R.T."/>
            <person name="Wister J."/>
            <person name="Khouri H."/>
            <person name="Weidman J."/>
            <person name="Walsh D.A."/>
            <person name="Papke R.T."/>
            <person name="Sanchez Perez G."/>
            <person name="Sharma A.K."/>
            <person name="Nesbo C.L."/>
            <person name="MacLeod D."/>
            <person name="Bapteste E."/>
            <person name="Doolittle W.F."/>
            <person name="Charlebois R.L."/>
            <person name="Legault B."/>
            <person name="Rodriguez-Valera F."/>
        </authorList>
    </citation>
    <scope>NUCLEOTIDE SEQUENCE [LARGE SCALE GENOMIC DNA]</scope>
    <source>
        <strain evidence="2">DSM 13855 / CECT 5946 / M31</strain>
    </source>
</reference>
<protein>
    <submittedName>
        <fullName evidence="1">OsmC-like protein</fullName>
    </submittedName>
</protein>